<dbReference type="InterPro" id="IPR019716">
    <property type="entry name" value="Ribosomal_mL53"/>
</dbReference>
<dbReference type="AlphaFoldDB" id="A0A0F4Z775"/>
<proteinExistence type="inferred from homology"/>
<dbReference type="OrthoDB" id="4136894at2759"/>
<evidence type="ECO:0000256" key="3">
    <source>
        <dbReference type="ARBA" id="ARBA00022980"/>
    </source>
</evidence>
<dbReference type="Gene3D" id="3.40.30.10">
    <property type="entry name" value="Glutaredoxin"/>
    <property type="match status" value="1"/>
</dbReference>
<evidence type="ECO:0000256" key="5">
    <source>
        <dbReference type="ARBA" id="ARBA00023274"/>
    </source>
</evidence>
<dbReference type="GO" id="GO:0003735">
    <property type="term" value="F:structural constituent of ribosome"/>
    <property type="evidence" value="ECO:0007669"/>
    <property type="project" value="TreeGrafter"/>
</dbReference>
<dbReference type="InterPro" id="IPR042776">
    <property type="entry name" value="Ribosomal_mL53_fung"/>
</dbReference>
<comment type="similarity">
    <text evidence="2">Belongs to the mitochondrion-specific ribosomal protein mL53 family.</text>
</comment>
<evidence type="ECO:0000256" key="2">
    <source>
        <dbReference type="ARBA" id="ARBA00005557"/>
    </source>
</evidence>
<accession>A0A0F4Z775</accession>
<dbReference type="Pfam" id="PF10780">
    <property type="entry name" value="MRP_L53"/>
    <property type="match status" value="1"/>
</dbReference>
<keyword evidence="8" id="KW-1185">Reference proteome</keyword>
<name>A0A0F4Z775_9PEZI</name>
<evidence type="ECO:0000313" key="8">
    <source>
        <dbReference type="Proteomes" id="UP000033483"/>
    </source>
</evidence>
<evidence type="ECO:0000256" key="1">
    <source>
        <dbReference type="ARBA" id="ARBA00004173"/>
    </source>
</evidence>
<dbReference type="FunFam" id="3.40.30.10:FF:000260">
    <property type="entry name" value="Mitochondrial ribosomal protein L44"/>
    <property type="match status" value="1"/>
</dbReference>
<sequence>MITKFMTEITTRINPFCTSSRATRLFLSQIPPNARMEGLVVNNTTLPRGSTEKPMLRVKFKDGKVMDLDCTSSTIKGLTEEVDRHSRALQKKADLQDA</sequence>
<dbReference type="PANTHER" id="PTHR28236:SF1">
    <property type="entry name" value="LARGE RIBOSOMAL SUBUNIT PROTEIN ML53"/>
    <property type="match status" value="1"/>
</dbReference>
<dbReference type="Proteomes" id="UP000033483">
    <property type="component" value="Unassembled WGS sequence"/>
</dbReference>
<dbReference type="GO" id="GO:0005762">
    <property type="term" value="C:mitochondrial large ribosomal subunit"/>
    <property type="evidence" value="ECO:0007669"/>
    <property type="project" value="TreeGrafter"/>
</dbReference>
<dbReference type="PANTHER" id="PTHR28236">
    <property type="entry name" value="54S RIBOSOMAL PROTEIN L44, MITOCHONDRIAL"/>
    <property type="match status" value="1"/>
</dbReference>
<comment type="caution">
    <text evidence="7">The sequence shown here is derived from an EMBL/GenBank/DDBJ whole genome shotgun (WGS) entry which is preliminary data.</text>
</comment>
<evidence type="ECO:0000256" key="6">
    <source>
        <dbReference type="ARBA" id="ARBA00035180"/>
    </source>
</evidence>
<gene>
    <name evidence="7" type="ORF">TD95_001381</name>
</gene>
<evidence type="ECO:0000313" key="7">
    <source>
        <dbReference type="EMBL" id="KKA26409.1"/>
    </source>
</evidence>
<protein>
    <recommendedName>
        <fullName evidence="6">Large ribosomal subunit protein mL53</fullName>
    </recommendedName>
</protein>
<comment type="subcellular location">
    <subcellularLocation>
        <location evidence="1">Mitochondrion</location>
    </subcellularLocation>
</comment>
<reference evidence="7 8" key="1">
    <citation type="submission" date="2015-03" db="EMBL/GenBank/DDBJ databases">
        <authorList>
            <person name="Radwan O."/>
            <person name="Al-Naeli F.A."/>
            <person name="Rendon G.A."/>
            <person name="Fields C."/>
        </authorList>
    </citation>
    <scope>NUCLEOTIDE SEQUENCE [LARGE SCALE GENOMIC DNA]</scope>
    <source>
        <strain evidence="7">CR-DP1</strain>
    </source>
</reference>
<organism evidence="7 8">
    <name type="scientific">Thielaviopsis punctulata</name>
    <dbReference type="NCBI Taxonomy" id="72032"/>
    <lineage>
        <taxon>Eukaryota</taxon>
        <taxon>Fungi</taxon>
        <taxon>Dikarya</taxon>
        <taxon>Ascomycota</taxon>
        <taxon>Pezizomycotina</taxon>
        <taxon>Sordariomycetes</taxon>
        <taxon>Hypocreomycetidae</taxon>
        <taxon>Microascales</taxon>
        <taxon>Ceratocystidaceae</taxon>
        <taxon>Thielaviopsis</taxon>
    </lineage>
</organism>
<keyword evidence="5" id="KW-0687">Ribonucleoprotein</keyword>
<keyword evidence="4" id="KW-0496">Mitochondrion</keyword>
<dbReference type="EMBL" id="LAEV01002193">
    <property type="protein sequence ID" value="KKA26409.1"/>
    <property type="molecule type" value="Genomic_DNA"/>
</dbReference>
<evidence type="ECO:0000256" key="4">
    <source>
        <dbReference type="ARBA" id="ARBA00023128"/>
    </source>
</evidence>
<keyword evidence="3" id="KW-0689">Ribosomal protein</keyword>